<keyword evidence="3" id="KW-0862">Zinc</keyword>
<feature type="zinc finger region" description="dksA C4-type" evidence="4">
    <location>
        <begin position="84"/>
        <end position="108"/>
    </location>
</feature>
<dbReference type="SUPFAM" id="SSF57716">
    <property type="entry name" value="Glucocorticoid receptor-like (DNA-binding domain)"/>
    <property type="match status" value="1"/>
</dbReference>
<dbReference type="OrthoDB" id="9803742at2"/>
<evidence type="ECO:0000256" key="2">
    <source>
        <dbReference type="ARBA" id="ARBA00022771"/>
    </source>
</evidence>
<dbReference type="STRING" id="598659.NAMH_0049"/>
<dbReference type="InterPro" id="IPR000962">
    <property type="entry name" value="Znf_DskA_TraR"/>
</dbReference>
<evidence type="ECO:0000256" key="4">
    <source>
        <dbReference type="PROSITE-ProRule" id="PRU00510"/>
    </source>
</evidence>
<sequence length="117" mass="13734">MNMKKYHLYKEMLLMRKAELEKILNSLSDEIKDINKCEINDEADFAAASMDSGRDYQIYINQKKELEEINDALKKIDEGTFGICEMCEDPIQEARLKIKPYAKYCIICREIIEKEGK</sequence>
<dbReference type="PROSITE" id="PS51128">
    <property type="entry name" value="ZF_DKSA_2"/>
    <property type="match status" value="1"/>
</dbReference>
<dbReference type="eggNOG" id="COG1734">
    <property type="taxonomic scope" value="Bacteria"/>
</dbReference>
<dbReference type="InterPro" id="IPR037187">
    <property type="entry name" value="DnaK_N"/>
</dbReference>
<gene>
    <name evidence="7" type="ordered locus">NAMH_0049</name>
</gene>
<reference evidence="7 8" key="1">
    <citation type="journal article" date="2009" name="PLoS Genet.">
        <title>Adaptations to submarine hydrothermal environments exemplified by the genome of Nautilia profundicola.</title>
        <authorList>
            <person name="Campbell B.J."/>
            <person name="Smith J.L."/>
            <person name="Hanson T.E."/>
            <person name="Klotz M.G."/>
            <person name="Stein L.Y."/>
            <person name="Lee C.K."/>
            <person name="Wu D."/>
            <person name="Robinson J.M."/>
            <person name="Khouri H.M."/>
            <person name="Eisen J.A."/>
            <person name="Cary S.C."/>
        </authorList>
    </citation>
    <scope>NUCLEOTIDE SEQUENCE [LARGE SCALE GENOMIC DNA]</scope>
    <source>
        <strain evidence="8">ATCC BAA-1463 / DSM 18972 / AmH</strain>
    </source>
</reference>
<dbReference type="HOGENOM" id="CLU_043144_4_3_7"/>
<evidence type="ECO:0000256" key="1">
    <source>
        <dbReference type="ARBA" id="ARBA00022723"/>
    </source>
</evidence>
<keyword evidence="2" id="KW-0863">Zinc-finger</keyword>
<evidence type="ECO:0000256" key="5">
    <source>
        <dbReference type="SAM" id="Coils"/>
    </source>
</evidence>
<feature type="domain" description="Zinc finger DksA/TraR C4-type" evidence="6">
    <location>
        <begin position="79"/>
        <end position="114"/>
    </location>
</feature>
<proteinExistence type="predicted"/>
<dbReference type="PANTHER" id="PTHR33823:SF4">
    <property type="entry name" value="GENERAL STRESS PROTEIN 16O"/>
    <property type="match status" value="1"/>
</dbReference>
<feature type="coiled-coil region" evidence="5">
    <location>
        <begin position="10"/>
        <end position="76"/>
    </location>
</feature>
<evidence type="ECO:0000313" key="8">
    <source>
        <dbReference type="Proteomes" id="UP000000448"/>
    </source>
</evidence>
<keyword evidence="1" id="KW-0479">Metal-binding</keyword>
<organism evidence="7 8">
    <name type="scientific">Nautilia profundicola (strain ATCC BAA-1463 / DSM 18972 / AmH)</name>
    <dbReference type="NCBI Taxonomy" id="598659"/>
    <lineage>
        <taxon>Bacteria</taxon>
        <taxon>Pseudomonadati</taxon>
        <taxon>Campylobacterota</taxon>
        <taxon>Epsilonproteobacteria</taxon>
        <taxon>Nautiliales</taxon>
        <taxon>Nautiliaceae</taxon>
        <taxon>Nautilia</taxon>
    </lineage>
</organism>
<protein>
    <submittedName>
        <fullName evidence="7">Transcriptional regulator, TraR/DksA family</fullName>
    </submittedName>
</protein>
<evidence type="ECO:0000313" key="7">
    <source>
        <dbReference type="EMBL" id="ACM93136.1"/>
    </source>
</evidence>
<dbReference type="EMBL" id="CP001279">
    <property type="protein sequence ID" value="ACM93136.1"/>
    <property type="molecule type" value="Genomic_DNA"/>
</dbReference>
<dbReference type="InterPro" id="IPR020458">
    <property type="entry name" value="Znf_DskA_TraR_CS"/>
</dbReference>
<dbReference type="NCBIfam" id="NF033459">
    <property type="entry name" value="DksA_like"/>
    <property type="match status" value="1"/>
</dbReference>
<keyword evidence="8" id="KW-1185">Reference proteome</keyword>
<evidence type="ECO:0000259" key="6">
    <source>
        <dbReference type="Pfam" id="PF01258"/>
    </source>
</evidence>
<dbReference type="PANTHER" id="PTHR33823">
    <property type="entry name" value="RNA POLYMERASE-BINDING TRANSCRIPTION FACTOR DKSA-RELATED"/>
    <property type="match status" value="1"/>
</dbReference>
<accession>B9L783</accession>
<dbReference type="GO" id="GO:0008270">
    <property type="term" value="F:zinc ion binding"/>
    <property type="evidence" value="ECO:0007669"/>
    <property type="project" value="UniProtKB-KW"/>
</dbReference>
<dbReference type="AlphaFoldDB" id="B9L783"/>
<keyword evidence="5" id="KW-0175">Coiled coil</keyword>
<evidence type="ECO:0000256" key="3">
    <source>
        <dbReference type="ARBA" id="ARBA00022833"/>
    </source>
</evidence>
<dbReference type="Proteomes" id="UP000000448">
    <property type="component" value="Chromosome"/>
</dbReference>
<dbReference type="KEGG" id="nam:NAMH_0049"/>
<dbReference type="Pfam" id="PF01258">
    <property type="entry name" value="zf-dskA_traR"/>
    <property type="match status" value="1"/>
</dbReference>
<name>B9L783_NAUPA</name>
<dbReference type="Gene3D" id="1.20.120.910">
    <property type="entry name" value="DksA, coiled-coil domain"/>
    <property type="match status" value="1"/>
</dbReference>
<dbReference type="SUPFAM" id="SSF109635">
    <property type="entry name" value="DnaK suppressor protein DksA, alpha-hairpin domain"/>
    <property type="match status" value="1"/>
</dbReference>
<dbReference type="PROSITE" id="PS01102">
    <property type="entry name" value="ZF_DKSA_1"/>
    <property type="match status" value="1"/>
</dbReference>